<dbReference type="EMBL" id="PFPI01000065">
    <property type="protein sequence ID" value="PIZ92216.1"/>
    <property type="molecule type" value="Genomic_DNA"/>
</dbReference>
<accession>A0A2M7V1M6</accession>
<protein>
    <submittedName>
        <fullName evidence="2">Uncharacterized protein</fullName>
    </submittedName>
</protein>
<sequence length="99" mass="11069">MKINALALIICVLAVVFALGNVAHAAPKQVPPDLLDAKPTATFVNVARWEAAQKEKERRGRRTWIFHGDGHTTIVLEGQPMPIPRIDWAYWLSKDTPTK</sequence>
<dbReference type="Proteomes" id="UP000230078">
    <property type="component" value="Unassembled WGS sequence"/>
</dbReference>
<proteinExistence type="predicted"/>
<feature type="signal peptide" evidence="1">
    <location>
        <begin position="1"/>
        <end position="25"/>
    </location>
</feature>
<keyword evidence="1" id="KW-0732">Signal</keyword>
<reference evidence="3" key="1">
    <citation type="submission" date="2017-09" db="EMBL/GenBank/DDBJ databases">
        <title>Depth-based differentiation of microbial function through sediment-hosted aquifers and enrichment of novel symbionts in the deep terrestrial subsurface.</title>
        <authorList>
            <person name="Probst A.J."/>
            <person name="Ladd B."/>
            <person name="Jarett J.K."/>
            <person name="Geller-Mcgrath D.E."/>
            <person name="Sieber C.M.K."/>
            <person name="Emerson J.B."/>
            <person name="Anantharaman K."/>
            <person name="Thomas B.C."/>
            <person name="Malmstrom R."/>
            <person name="Stieglmeier M."/>
            <person name="Klingl A."/>
            <person name="Woyke T."/>
            <person name="Ryan C.M."/>
            <person name="Banfield J.F."/>
        </authorList>
    </citation>
    <scope>NUCLEOTIDE SEQUENCE [LARGE SCALE GENOMIC DNA]</scope>
</reference>
<dbReference type="AlphaFoldDB" id="A0A2M7V1M6"/>
<organism evidence="2 3">
    <name type="scientific">Candidatus Magasanikbacteria bacterium CG_4_10_14_0_2_um_filter_41_31</name>
    <dbReference type="NCBI Taxonomy" id="1974639"/>
    <lineage>
        <taxon>Bacteria</taxon>
        <taxon>Candidatus Magasanikiibacteriota</taxon>
    </lineage>
</organism>
<evidence type="ECO:0000256" key="1">
    <source>
        <dbReference type="SAM" id="SignalP"/>
    </source>
</evidence>
<comment type="caution">
    <text evidence="2">The sequence shown here is derived from an EMBL/GenBank/DDBJ whole genome shotgun (WGS) entry which is preliminary data.</text>
</comment>
<name>A0A2M7V1M6_9BACT</name>
<feature type="chain" id="PRO_5014740624" evidence="1">
    <location>
        <begin position="26"/>
        <end position="99"/>
    </location>
</feature>
<evidence type="ECO:0000313" key="2">
    <source>
        <dbReference type="EMBL" id="PIZ92216.1"/>
    </source>
</evidence>
<gene>
    <name evidence="2" type="ORF">COX83_04860</name>
</gene>
<evidence type="ECO:0000313" key="3">
    <source>
        <dbReference type="Proteomes" id="UP000230078"/>
    </source>
</evidence>